<accession>A0A5A7T9T5</accession>
<protein>
    <submittedName>
        <fullName evidence="2 3">Mitochondrial protein</fullName>
    </submittedName>
</protein>
<dbReference type="EMBL" id="SSTE01018569">
    <property type="protein sequence ID" value="KAA0038856.1"/>
    <property type="molecule type" value="Genomic_DNA"/>
</dbReference>
<evidence type="ECO:0000313" key="3">
    <source>
        <dbReference type="EMBL" id="TYK09427.1"/>
    </source>
</evidence>
<dbReference type="Pfam" id="PF07727">
    <property type="entry name" value="RVT_2"/>
    <property type="match status" value="1"/>
</dbReference>
<proteinExistence type="predicted"/>
<dbReference type="STRING" id="1194695.A0A5A7T9T5"/>
<evidence type="ECO:0000259" key="1">
    <source>
        <dbReference type="Pfam" id="PF07727"/>
    </source>
</evidence>
<comment type="caution">
    <text evidence="2">The sequence shown here is derived from an EMBL/GenBank/DDBJ whole genome shotgun (WGS) entry which is preliminary data.</text>
</comment>
<evidence type="ECO:0000313" key="5">
    <source>
        <dbReference type="Proteomes" id="UP000321947"/>
    </source>
</evidence>
<dbReference type="OrthoDB" id="8048545at2759"/>
<name>A0A5A7T9T5_CUCMM</name>
<evidence type="ECO:0000313" key="2">
    <source>
        <dbReference type="EMBL" id="KAA0038856.1"/>
    </source>
</evidence>
<sequence length="286" mass="32813">MIANVCFTSIIEPSNVQEALQENQWIKAMQEELHQFERNQVWELTPHPNNVNVIGTKWIFKNKIDEKGNSAFLNEFIIEEVYVTQLKGFEDLVYPDYVYKLKKALYGLKQAPCAWYDRISVFHLEQGFAKRGSDKTMFIKKRHDEFLVGQSSEGETTPFNFDYSSLALGLPASSESSLFVLYIVFEVVSMEISDSSSTASSIPHHDHPSSQGQRVISTKKYVMKRRIADEPIVLNQLPSHVAVIELIDMARMMCTMNNLGIFYSKLVQEFIFNIPTDFNEPGTLDF</sequence>
<reference evidence="4 5" key="1">
    <citation type="submission" date="2019-08" db="EMBL/GenBank/DDBJ databases">
        <title>Draft genome sequences of two oriental melons (Cucumis melo L. var makuwa).</title>
        <authorList>
            <person name="Kwon S.-Y."/>
        </authorList>
    </citation>
    <scope>NUCLEOTIDE SEQUENCE [LARGE SCALE GENOMIC DNA]</scope>
    <source>
        <strain evidence="5">cv. Chang Bougi</strain>
        <strain evidence="4">cv. SW 3</strain>
        <tissue evidence="2">Leaf</tissue>
    </source>
</reference>
<dbReference type="EMBL" id="SSTD01011785">
    <property type="protein sequence ID" value="TYK09427.1"/>
    <property type="molecule type" value="Genomic_DNA"/>
</dbReference>
<dbReference type="Proteomes" id="UP000321947">
    <property type="component" value="Unassembled WGS sequence"/>
</dbReference>
<dbReference type="Proteomes" id="UP000321393">
    <property type="component" value="Unassembled WGS sequence"/>
</dbReference>
<organism evidence="2 4">
    <name type="scientific">Cucumis melo var. makuwa</name>
    <name type="common">Oriental melon</name>
    <dbReference type="NCBI Taxonomy" id="1194695"/>
    <lineage>
        <taxon>Eukaryota</taxon>
        <taxon>Viridiplantae</taxon>
        <taxon>Streptophyta</taxon>
        <taxon>Embryophyta</taxon>
        <taxon>Tracheophyta</taxon>
        <taxon>Spermatophyta</taxon>
        <taxon>Magnoliopsida</taxon>
        <taxon>eudicotyledons</taxon>
        <taxon>Gunneridae</taxon>
        <taxon>Pentapetalae</taxon>
        <taxon>rosids</taxon>
        <taxon>fabids</taxon>
        <taxon>Cucurbitales</taxon>
        <taxon>Cucurbitaceae</taxon>
        <taxon>Benincaseae</taxon>
        <taxon>Cucumis</taxon>
    </lineage>
</organism>
<gene>
    <name evidence="3" type="ORF">E5676_scaffold404G00020</name>
    <name evidence="2" type="ORF">E6C27_scaffold1170G00050</name>
</gene>
<dbReference type="InterPro" id="IPR013103">
    <property type="entry name" value="RVT_2"/>
</dbReference>
<feature type="domain" description="Reverse transcriptase Ty1/copia-type" evidence="1">
    <location>
        <begin position="69"/>
        <end position="147"/>
    </location>
</feature>
<dbReference type="AlphaFoldDB" id="A0A5A7T9T5"/>
<evidence type="ECO:0000313" key="4">
    <source>
        <dbReference type="Proteomes" id="UP000321393"/>
    </source>
</evidence>